<protein>
    <submittedName>
        <fullName evidence="3">Retinol dehydrogenase 8</fullName>
    </submittedName>
</protein>
<dbReference type="AlphaFoldDB" id="A0AAD7BN73"/>
<dbReference type="PANTHER" id="PTHR43976:SF16">
    <property type="entry name" value="SHORT-CHAIN DEHYDROGENASE_REDUCTASE FAMILY PROTEIN"/>
    <property type="match status" value="1"/>
</dbReference>
<evidence type="ECO:0000256" key="1">
    <source>
        <dbReference type="ARBA" id="ARBA00006484"/>
    </source>
</evidence>
<dbReference type="SUPFAM" id="SSF51735">
    <property type="entry name" value="NAD(P)-binding Rossmann-fold domains"/>
    <property type="match status" value="1"/>
</dbReference>
<dbReference type="Gene3D" id="3.40.50.720">
    <property type="entry name" value="NAD(P)-binding Rossmann-like Domain"/>
    <property type="match status" value="1"/>
</dbReference>
<name>A0AAD7BN73_9AGAR</name>
<dbReference type="InterPro" id="IPR036291">
    <property type="entry name" value="NAD(P)-bd_dom_sf"/>
</dbReference>
<comment type="similarity">
    <text evidence="1">Belongs to the short-chain dehydrogenases/reductases (SDR) family.</text>
</comment>
<dbReference type="GO" id="GO:0016491">
    <property type="term" value="F:oxidoreductase activity"/>
    <property type="evidence" value="ECO:0007669"/>
    <property type="project" value="UniProtKB-KW"/>
</dbReference>
<keyword evidence="4" id="KW-1185">Reference proteome</keyword>
<dbReference type="PRINTS" id="PR00081">
    <property type="entry name" value="GDHRDH"/>
</dbReference>
<dbReference type="EMBL" id="JARKIF010000012">
    <property type="protein sequence ID" value="KAJ7625900.1"/>
    <property type="molecule type" value="Genomic_DNA"/>
</dbReference>
<reference evidence="3" key="1">
    <citation type="submission" date="2023-03" db="EMBL/GenBank/DDBJ databases">
        <title>Massive genome expansion in bonnet fungi (Mycena s.s.) driven by repeated elements and novel gene families across ecological guilds.</title>
        <authorList>
            <consortium name="Lawrence Berkeley National Laboratory"/>
            <person name="Harder C.B."/>
            <person name="Miyauchi S."/>
            <person name="Viragh M."/>
            <person name="Kuo A."/>
            <person name="Thoen E."/>
            <person name="Andreopoulos B."/>
            <person name="Lu D."/>
            <person name="Skrede I."/>
            <person name="Drula E."/>
            <person name="Henrissat B."/>
            <person name="Morin E."/>
            <person name="Kohler A."/>
            <person name="Barry K."/>
            <person name="LaButti K."/>
            <person name="Morin E."/>
            <person name="Salamov A."/>
            <person name="Lipzen A."/>
            <person name="Mereny Z."/>
            <person name="Hegedus B."/>
            <person name="Baldrian P."/>
            <person name="Stursova M."/>
            <person name="Weitz H."/>
            <person name="Taylor A."/>
            <person name="Grigoriev I.V."/>
            <person name="Nagy L.G."/>
            <person name="Martin F."/>
            <person name="Kauserud H."/>
        </authorList>
    </citation>
    <scope>NUCLEOTIDE SEQUENCE</scope>
    <source>
        <strain evidence="3">9284</strain>
    </source>
</reference>
<evidence type="ECO:0000256" key="2">
    <source>
        <dbReference type="ARBA" id="ARBA00023002"/>
    </source>
</evidence>
<proteinExistence type="inferred from homology"/>
<sequence>MASESQPQVILVTGCSTGFGRALSEAALDRGFCVISTARRVETLEALREKGATTLKLDVTAPFDDIVKFAAEAWAVHGQVDYLINNAGYLLGGAIEESTPEEVQAPFNTNFFGLLNLTNAFLPRLRARRAGTIVNISSQGGSINMVGCGVYCATKAAVDSILIAGKEFGIRCISIQPGSFSSAVGESSNVRRGSNRIAGYTVPDKVMVDFTAAAGTERGDTMKGSARIIDFVTANGGQGRLPMRLTLGDDSYENVKGVRAQWMDEMEEFKS</sequence>
<gene>
    <name evidence="3" type="ORF">FB45DRAFT_922590</name>
</gene>
<dbReference type="InterPro" id="IPR002347">
    <property type="entry name" value="SDR_fam"/>
</dbReference>
<dbReference type="PANTHER" id="PTHR43976">
    <property type="entry name" value="SHORT CHAIN DEHYDROGENASE"/>
    <property type="match status" value="1"/>
</dbReference>
<accession>A0AAD7BN73</accession>
<dbReference type="InterPro" id="IPR051911">
    <property type="entry name" value="SDR_oxidoreductase"/>
</dbReference>
<organism evidence="3 4">
    <name type="scientific">Roridomyces roridus</name>
    <dbReference type="NCBI Taxonomy" id="1738132"/>
    <lineage>
        <taxon>Eukaryota</taxon>
        <taxon>Fungi</taxon>
        <taxon>Dikarya</taxon>
        <taxon>Basidiomycota</taxon>
        <taxon>Agaricomycotina</taxon>
        <taxon>Agaricomycetes</taxon>
        <taxon>Agaricomycetidae</taxon>
        <taxon>Agaricales</taxon>
        <taxon>Marasmiineae</taxon>
        <taxon>Mycenaceae</taxon>
        <taxon>Roridomyces</taxon>
    </lineage>
</organism>
<keyword evidence="2" id="KW-0560">Oxidoreductase</keyword>
<dbReference type="Pfam" id="PF00106">
    <property type="entry name" value="adh_short"/>
    <property type="match status" value="1"/>
</dbReference>
<evidence type="ECO:0000313" key="4">
    <source>
        <dbReference type="Proteomes" id="UP001221142"/>
    </source>
</evidence>
<evidence type="ECO:0000313" key="3">
    <source>
        <dbReference type="EMBL" id="KAJ7625900.1"/>
    </source>
</evidence>
<comment type="caution">
    <text evidence="3">The sequence shown here is derived from an EMBL/GenBank/DDBJ whole genome shotgun (WGS) entry which is preliminary data.</text>
</comment>
<dbReference type="Proteomes" id="UP001221142">
    <property type="component" value="Unassembled WGS sequence"/>
</dbReference>